<organism evidence="26 27">
    <name type="scientific">Synoicihabitans lomoniglobus</name>
    <dbReference type="NCBI Taxonomy" id="2909285"/>
    <lineage>
        <taxon>Bacteria</taxon>
        <taxon>Pseudomonadati</taxon>
        <taxon>Verrucomicrobiota</taxon>
        <taxon>Opitutia</taxon>
        <taxon>Opitutales</taxon>
        <taxon>Opitutaceae</taxon>
        <taxon>Synoicihabitans</taxon>
    </lineage>
</organism>
<dbReference type="PANTHER" id="PTHR34299:SF1">
    <property type="entry name" value="DIACYLGLYCEROL KINASE"/>
    <property type="match status" value="1"/>
</dbReference>
<name>A0AAF0I2K8_9BACT</name>
<comment type="function">
    <text evidence="24">Catalyzes the ATP-dependent phosphorylation of sn-l,2-diacylglycerol (DAG) to phosphatidic acid. Involved in the recycling of diacylglycerol produced as a by-product during membrane-derived oligosaccharide (MDO) biosynthesis.</text>
</comment>
<evidence type="ECO:0000256" key="20">
    <source>
        <dbReference type="PIRSR" id="PIRSR600829-1"/>
    </source>
</evidence>
<evidence type="ECO:0000256" key="15">
    <source>
        <dbReference type="ARBA" id="ARBA00022989"/>
    </source>
</evidence>
<keyword evidence="27" id="KW-1185">Reference proteome</keyword>
<evidence type="ECO:0000256" key="10">
    <source>
        <dbReference type="ARBA" id="ARBA00022723"/>
    </source>
</evidence>
<feature type="binding site" evidence="21">
    <location>
        <position position="128"/>
    </location>
    <ligand>
        <name>substrate</name>
    </ligand>
</feature>
<dbReference type="GO" id="GO:0006654">
    <property type="term" value="P:phosphatidic acid biosynthetic process"/>
    <property type="evidence" value="ECO:0007669"/>
    <property type="project" value="InterPro"/>
</dbReference>
<dbReference type="AlphaFoldDB" id="A0AAF0I2K8"/>
<feature type="binding site" evidence="21">
    <location>
        <position position="99"/>
    </location>
    <ligand>
        <name>substrate</name>
    </ligand>
</feature>
<feature type="binding site" evidence="22">
    <location>
        <position position="58"/>
    </location>
    <ligand>
        <name>ATP</name>
        <dbReference type="ChEBI" id="CHEBI:30616"/>
    </ligand>
</feature>
<evidence type="ECO:0000256" key="18">
    <source>
        <dbReference type="ARBA" id="ARBA00023209"/>
    </source>
</evidence>
<feature type="binding site" evidence="23">
    <location>
        <position position="106"/>
    </location>
    <ligand>
        <name>a divalent metal cation</name>
        <dbReference type="ChEBI" id="CHEBI:60240"/>
    </ligand>
</feature>
<evidence type="ECO:0000256" key="2">
    <source>
        <dbReference type="ARBA" id="ARBA00005967"/>
    </source>
</evidence>
<dbReference type="PANTHER" id="PTHR34299">
    <property type="entry name" value="DIACYLGLYCEROL KINASE"/>
    <property type="match status" value="1"/>
</dbReference>
<dbReference type="KEGG" id="slom:PXH66_02945"/>
<feature type="binding site" evidence="22">
    <location>
        <begin position="124"/>
        <end position="125"/>
    </location>
    <ligand>
        <name>ATP</name>
        <dbReference type="ChEBI" id="CHEBI:30616"/>
    </ligand>
</feature>
<keyword evidence="12 24" id="KW-0418">Kinase</keyword>
<protein>
    <recommendedName>
        <fullName evidence="4 24">Diacylglycerol kinase</fullName>
        <ecNumber evidence="3 24">2.7.1.107</ecNumber>
    </recommendedName>
</protein>
<evidence type="ECO:0000256" key="19">
    <source>
        <dbReference type="ARBA" id="ARBA00023264"/>
    </source>
</evidence>
<dbReference type="Pfam" id="PF01219">
    <property type="entry name" value="DAGK_prokar"/>
    <property type="match status" value="1"/>
</dbReference>
<evidence type="ECO:0000256" key="21">
    <source>
        <dbReference type="PIRSR" id="PIRSR600829-2"/>
    </source>
</evidence>
<comment type="cofactor">
    <cofactor evidence="23">
        <name>Mg(2+)</name>
        <dbReference type="ChEBI" id="CHEBI:18420"/>
    </cofactor>
    <text evidence="23">Mn(2+), Zn(2+), Cd(2+) and Co(2+) support activity to lesser extents.</text>
</comment>
<keyword evidence="7" id="KW-0997">Cell inner membrane</keyword>
<evidence type="ECO:0000256" key="16">
    <source>
        <dbReference type="ARBA" id="ARBA00023098"/>
    </source>
</evidence>
<keyword evidence="9 24" id="KW-0812">Transmembrane</keyword>
<keyword evidence="14 23" id="KW-0460">Magnesium</keyword>
<evidence type="ECO:0000256" key="11">
    <source>
        <dbReference type="ARBA" id="ARBA00022741"/>
    </source>
</evidence>
<comment type="subcellular location">
    <subcellularLocation>
        <location evidence="1">Cell inner membrane</location>
        <topology evidence="1">Multi-pass membrane protein</topology>
    </subcellularLocation>
</comment>
<feature type="transmembrane region" description="Helical" evidence="24">
    <location>
        <begin position="126"/>
        <end position="147"/>
    </location>
</feature>
<keyword evidence="13 22" id="KW-0067">ATP-binding</keyword>
<dbReference type="Proteomes" id="UP001218638">
    <property type="component" value="Chromosome"/>
</dbReference>
<evidence type="ECO:0000256" key="13">
    <source>
        <dbReference type="ARBA" id="ARBA00022840"/>
    </source>
</evidence>
<dbReference type="InterPro" id="IPR036945">
    <property type="entry name" value="DAGK_sf"/>
</dbReference>
<comment type="caution">
    <text evidence="24">Lacks conserved residue(s) required for the propagation of feature annotation.</text>
</comment>
<feature type="binding site" evidence="22">
    <location>
        <position position="106"/>
    </location>
    <ligand>
        <name>ATP</name>
        <dbReference type="ChEBI" id="CHEBI:30616"/>
    </ligand>
</feature>
<keyword evidence="15 24" id="KW-1133">Transmembrane helix</keyword>
<keyword evidence="6" id="KW-0444">Lipid biosynthesis</keyword>
<dbReference type="GO" id="GO:0004143">
    <property type="term" value="F:ATP-dependent diacylglycerol kinase activity"/>
    <property type="evidence" value="ECO:0007669"/>
    <property type="project" value="UniProtKB-EC"/>
</dbReference>
<dbReference type="InterPro" id="IPR033718">
    <property type="entry name" value="DAGK_prok"/>
</dbReference>
<comment type="catalytic activity">
    <reaction evidence="24">
        <text>a 1,2-diacyl-sn-glycerol + ATP = a 1,2-diacyl-sn-glycero-3-phosphate + ADP + H(+)</text>
        <dbReference type="Rhea" id="RHEA:10272"/>
        <dbReference type="ChEBI" id="CHEBI:15378"/>
        <dbReference type="ChEBI" id="CHEBI:17815"/>
        <dbReference type="ChEBI" id="CHEBI:30616"/>
        <dbReference type="ChEBI" id="CHEBI:58608"/>
        <dbReference type="ChEBI" id="CHEBI:456216"/>
        <dbReference type="EC" id="2.7.1.107"/>
    </reaction>
</comment>
<proteinExistence type="inferred from homology"/>
<dbReference type="GO" id="GO:0005524">
    <property type="term" value="F:ATP binding"/>
    <property type="evidence" value="ECO:0007669"/>
    <property type="project" value="UniProtKB-KW"/>
</dbReference>
<evidence type="ECO:0000256" key="7">
    <source>
        <dbReference type="ARBA" id="ARBA00022519"/>
    </source>
</evidence>
<keyword evidence="17 24" id="KW-0472">Membrane</keyword>
<evidence type="ECO:0000256" key="5">
    <source>
        <dbReference type="ARBA" id="ARBA00022475"/>
    </source>
</evidence>
<evidence type="ECO:0000256" key="6">
    <source>
        <dbReference type="ARBA" id="ARBA00022516"/>
    </source>
</evidence>
<evidence type="ECO:0000256" key="14">
    <source>
        <dbReference type="ARBA" id="ARBA00022842"/>
    </source>
</evidence>
<evidence type="ECO:0000256" key="12">
    <source>
        <dbReference type="ARBA" id="ARBA00022777"/>
    </source>
</evidence>
<keyword evidence="19 24" id="KW-1208">Phospholipid metabolism</keyword>
<dbReference type="GO" id="GO:0005886">
    <property type="term" value="C:plasma membrane"/>
    <property type="evidence" value="ECO:0007669"/>
    <property type="project" value="UniProtKB-SubCell"/>
</dbReference>
<feature type="active site" description="Proton acceptor" evidence="20">
    <location>
        <position position="99"/>
    </location>
</feature>
<feature type="transmembrane region" description="Helical" evidence="24">
    <location>
        <begin position="65"/>
        <end position="98"/>
    </location>
</feature>
<dbReference type="CDD" id="cd14264">
    <property type="entry name" value="DAGK_IM"/>
    <property type="match status" value="1"/>
</dbReference>
<reference evidence="26" key="1">
    <citation type="submission" date="2023-03" db="EMBL/GenBank/DDBJ databases">
        <title>Lomoglobus Profundus gen. nov., sp. nov., a novel member of the phylum Verrucomicrobia, isolated from deep-marine sediment of South China Sea.</title>
        <authorList>
            <person name="Ahmad T."/>
            <person name="Ishaq S.E."/>
            <person name="Wang F."/>
        </authorList>
    </citation>
    <scope>NUCLEOTIDE SEQUENCE</scope>
    <source>
        <strain evidence="26">LMO-M01</strain>
    </source>
</reference>
<dbReference type="Gene3D" id="1.10.287.3610">
    <property type="match status" value="1"/>
</dbReference>
<evidence type="ECO:0000256" key="22">
    <source>
        <dbReference type="PIRSR" id="PIRSR600829-3"/>
    </source>
</evidence>
<evidence type="ECO:0000256" key="9">
    <source>
        <dbReference type="ARBA" id="ARBA00022692"/>
    </source>
</evidence>
<keyword evidence="8 24" id="KW-0808">Transferase</keyword>
<evidence type="ECO:0000256" key="17">
    <source>
        <dbReference type="ARBA" id="ARBA00023136"/>
    </source>
</evidence>
<dbReference type="EC" id="2.7.1.107" evidence="3 24"/>
<keyword evidence="10 23" id="KW-0479">Metal-binding</keyword>
<sequence>MSAPDDKSPSASPPPAAMPSGTTISAGGNAENKTRDVRNFVASIRFAVEGFFAALKHEPSFREDLLFVILLVPFAIILPVNAVSTAVMIAALILIMIVELLNSAIEWTIDYLRPEIHPLAKRVKDMASAAVFLSYINAIIVWVILLWPSNAVWRRISDWFVSTG</sequence>
<feature type="binding site" evidence="23">
    <location>
        <position position="58"/>
    </location>
    <ligand>
        <name>a divalent metal cation</name>
        <dbReference type="ChEBI" id="CHEBI:60240"/>
    </ligand>
</feature>
<keyword evidence="5" id="KW-1003">Cell membrane</keyword>
<evidence type="ECO:0000256" key="24">
    <source>
        <dbReference type="RuleBase" id="RU363065"/>
    </source>
</evidence>
<gene>
    <name evidence="26" type="ORF">PXH66_02945</name>
</gene>
<evidence type="ECO:0000256" key="23">
    <source>
        <dbReference type="PIRSR" id="PIRSR600829-4"/>
    </source>
</evidence>
<feature type="binding site" evidence="21">
    <location>
        <begin position="142"/>
        <end position="147"/>
    </location>
    <ligand>
        <name>substrate</name>
    </ligand>
</feature>
<evidence type="ECO:0000256" key="25">
    <source>
        <dbReference type="SAM" id="MobiDB-lite"/>
    </source>
</evidence>
<feature type="region of interest" description="Disordered" evidence="25">
    <location>
        <begin position="1"/>
        <end position="30"/>
    </location>
</feature>
<evidence type="ECO:0000313" key="27">
    <source>
        <dbReference type="Proteomes" id="UP001218638"/>
    </source>
</evidence>
<evidence type="ECO:0000256" key="1">
    <source>
        <dbReference type="ARBA" id="ARBA00004429"/>
    </source>
</evidence>
<keyword evidence="11 22" id="KW-0547">Nucleotide-binding</keyword>
<evidence type="ECO:0000313" key="26">
    <source>
        <dbReference type="EMBL" id="WED65803.1"/>
    </source>
</evidence>
<accession>A0AAF0I2K8</accession>
<keyword evidence="16 24" id="KW-0443">Lipid metabolism</keyword>
<dbReference type="InterPro" id="IPR000829">
    <property type="entry name" value="DAGK"/>
</dbReference>
<dbReference type="RefSeq" id="WP_330932214.1">
    <property type="nucleotide sequence ID" value="NZ_CP119075.1"/>
</dbReference>
<dbReference type="GO" id="GO:0046872">
    <property type="term" value="F:metal ion binding"/>
    <property type="evidence" value="ECO:0007669"/>
    <property type="project" value="UniProtKB-KW"/>
</dbReference>
<evidence type="ECO:0000256" key="3">
    <source>
        <dbReference type="ARBA" id="ARBA00012133"/>
    </source>
</evidence>
<feature type="binding site" evidence="22">
    <location>
        <begin position="115"/>
        <end position="117"/>
    </location>
    <ligand>
        <name>ATP</name>
        <dbReference type="ChEBI" id="CHEBI:30616"/>
    </ligand>
</feature>
<evidence type="ECO:0000256" key="4">
    <source>
        <dbReference type="ARBA" id="ARBA00017575"/>
    </source>
</evidence>
<comment type="similarity">
    <text evidence="2 24">Belongs to the bacterial diacylglycerol kinase family.</text>
</comment>
<dbReference type="EMBL" id="CP119075">
    <property type="protein sequence ID" value="WED65803.1"/>
    <property type="molecule type" value="Genomic_DNA"/>
</dbReference>
<evidence type="ECO:0000256" key="8">
    <source>
        <dbReference type="ARBA" id="ARBA00022679"/>
    </source>
</evidence>
<keyword evidence="18" id="KW-0594">Phospholipid biosynthesis</keyword>